<organism evidence="1 2">
    <name type="scientific">Phytophthora oleae</name>
    <dbReference type="NCBI Taxonomy" id="2107226"/>
    <lineage>
        <taxon>Eukaryota</taxon>
        <taxon>Sar</taxon>
        <taxon>Stramenopiles</taxon>
        <taxon>Oomycota</taxon>
        <taxon>Peronosporomycetes</taxon>
        <taxon>Peronosporales</taxon>
        <taxon>Peronosporaceae</taxon>
        <taxon>Phytophthora</taxon>
    </lineage>
</organism>
<keyword evidence="2" id="KW-1185">Reference proteome</keyword>
<name>A0ABD3ES65_9STRA</name>
<protein>
    <submittedName>
        <fullName evidence="1">Uncharacterized protein</fullName>
    </submittedName>
</protein>
<dbReference type="EMBL" id="JBIMZQ010000068">
    <property type="protein sequence ID" value="KAL3657162.1"/>
    <property type="molecule type" value="Genomic_DNA"/>
</dbReference>
<proteinExistence type="predicted"/>
<dbReference type="AlphaFoldDB" id="A0ABD3ES65"/>
<dbReference type="Proteomes" id="UP001632037">
    <property type="component" value="Unassembled WGS sequence"/>
</dbReference>
<gene>
    <name evidence="1" type="ORF">V7S43_017956</name>
</gene>
<accession>A0ABD3ES65</accession>
<sequence length="124" mass="14211">MNLLDANRKDVLKQREEEAVNYFTKVADFRDFTATKPAPDVSVSAKLCYLTAKRLKSDNGTRVPAIDHNQHGIFDQTVEALNYLTPSKRKIYIAQFTIWYGKSKIGVARIRNVDFRPGVVCEFR</sequence>
<evidence type="ECO:0000313" key="1">
    <source>
        <dbReference type="EMBL" id="KAL3657162.1"/>
    </source>
</evidence>
<evidence type="ECO:0000313" key="2">
    <source>
        <dbReference type="Proteomes" id="UP001632037"/>
    </source>
</evidence>
<reference evidence="1 2" key="1">
    <citation type="submission" date="2024-09" db="EMBL/GenBank/DDBJ databases">
        <title>Genome sequencing and assembly of Phytophthora oleae, isolate VK10A, causative agent of rot of olive drupes.</title>
        <authorList>
            <person name="Conti Taguali S."/>
            <person name="Riolo M."/>
            <person name="La Spada F."/>
            <person name="Cacciola S.O."/>
            <person name="Dionisio G."/>
        </authorList>
    </citation>
    <scope>NUCLEOTIDE SEQUENCE [LARGE SCALE GENOMIC DNA]</scope>
    <source>
        <strain evidence="1 2">VK10A</strain>
    </source>
</reference>
<comment type="caution">
    <text evidence="1">The sequence shown here is derived from an EMBL/GenBank/DDBJ whole genome shotgun (WGS) entry which is preliminary data.</text>
</comment>